<evidence type="ECO:0000259" key="4">
    <source>
        <dbReference type="PROSITE" id="PS50009"/>
    </source>
</evidence>
<comment type="caution">
    <text evidence="5">The sequence shown here is derived from an EMBL/GenBank/DDBJ whole genome shotgun (WGS) entry which is preliminary data.</text>
</comment>
<accession>A0ABR2JDA4</accession>
<feature type="domain" description="Ras-GEF" evidence="4">
    <location>
        <begin position="224"/>
        <end position="477"/>
    </location>
</feature>
<dbReference type="Gene3D" id="1.10.840.10">
    <property type="entry name" value="Ras guanine-nucleotide exchange factors catalytic domain"/>
    <property type="match status" value="1"/>
</dbReference>
<dbReference type="SUPFAM" id="SSF48366">
    <property type="entry name" value="Ras GEF"/>
    <property type="match status" value="1"/>
</dbReference>
<evidence type="ECO:0000256" key="2">
    <source>
        <dbReference type="PROSITE-ProRule" id="PRU00168"/>
    </source>
</evidence>
<dbReference type="SMART" id="SM00147">
    <property type="entry name" value="RasGEF"/>
    <property type="match status" value="1"/>
</dbReference>
<dbReference type="InterPro" id="IPR001895">
    <property type="entry name" value="RASGEF_cat_dom"/>
</dbReference>
<dbReference type="PROSITE" id="PS50009">
    <property type="entry name" value="RASGEF_CAT"/>
    <property type="match status" value="1"/>
</dbReference>
<reference evidence="5 6" key="1">
    <citation type="submission" date="2024-04" db="EMBL/GenBank/DDBJ databases">
        <title>Tritrichomonas musculus Genome.</title>
        <authorList>
            <person name="Alves-Ferreira E."/>
            <person name="Grigg M."/>
            <person name="Lorenzi H."/>
            <person name="Galac M."/>
        </authorList>
    </citation>
    <scope>NUCLEOTIDE SEQUENCE [LARGE SCALE GENOMIC DNA]</scope>
    <source>
        <strain evidence="5 6">EAF2021</strain>
    </source>
</reference>
<evidence type="ECO:0000256" key="3">
    <source>
        <dbReference type="SAM" id="MobiDB-lite"/>
    </source>
</evidence>
<name>A0ABR2JDA4_9EUKA</name>
<dbReference type="PANTHER" id="PTHR23113:SF365">
    <property type="entry name" value="RAS-GEF DOMAIN-CONTAINING PROTEIN"/>
    <property type="match status" value="1"/>
</dbReference>
<evidence type="ECO:0000256" key="1">
    <source>
        <dbReference type="ARBA" id="ARBA00022658"/>
    </source>
</evidence>
<dbReference type="InterPro" id="IPR023578">
    <property type="entry name" value="Ras_GEF_dom_sf"/>
</dbReference>
<evidence type="ECO:0000313" key="5">
    <source>
        <dbReference type="EMBL" id="KAK8875478.1"/>
    </source>
</evidence>
<dbReference type="PANTHER" id="PTHR23113">
    <property type="entry name" value="GUANINE NUCLEOTIDE EXCHANGE FACTOR"/>
    <property type="match status" value="1"/>
</dbReference>
<dbReference type="EMBL" id="JAPFFF010000012">
    <property type="protein sequence ID" value="KAK8875478.1"/>
    <property type="molecule type" value="Genomic_DNA"/>
</dbReference>
<protein>
    <recommendedName>
        <fullName evidence="4">Ras-GEF domain-containing protein</fullName>
    </recommendedName>
</protein>
<dbReference type="InterPro" id="IPR008937">
    <property type="entry name" value="Ras-like_GEF"/>
</dbReference>
<keyword evidence="6" id="KW-1185">Reference proteome</keyword>
<dbReference type="InterPro" id="IPR036964">
    <property type="entry name" value="RASGEF_cat_dom_sf"/>
</dbReference>
<sequence length="512" mass="59931">MELPTKFKRIDEAKDLGFLEVTSFKCLGLYIFHPSLGTSAQHSYHKFLVFAWHNLGRPLVELVNLAINIINEYQSGLLKGVLDIDIHDVYQSGLDFAHTWICTFLYSDFIGPENEENRENIKDLLRKIAELDGEDFDGIAIEEEEEDQDEKKKWWLYDEKEEEEKEEPPLICDLDADIGQIKLYLDNLDQNLPVVDLPLLIQPVTFTDEEFNNDKSIPFPLRADSDVISHHFFYTGLRIYNQIKYHEYINCCWQKDNKESTSPHIVELENHFQKTAAIITDSILTTDDLELRIHVIEKWIDIMEAALNENNYLFLFEIDGTLSKPPISKLKVIWRDVNPESMQKYRKLQEITSTYKRYSTYKSKLSKLSTFRESLPYINPWLTEMWLISNSKTTDFLQTYRQQWSYFNKVEFLRQPWGVDMGFLLNKELLDEIDNYIPILNDDDSINEKAQFAERSAILSPIKPSTSSPFSSQFSPKSPFSTNSIFSPKSPFSPKTPYSPKTPSYTYYLEKH</sequence>
<gene>
    <name evidence="5" type="ORF">M9Y10_005644</name>
</gene>
<keyword evidence="1 2" id="KW-0344">Guanine-nucleotide releasing factor</keyword>
<proteinExistence type="predicted"/>
<dbReference type="Pfam" id="PF00617">
    <property type="entry name" value="RasGEF"/>
    <property type="match status" value="1"/>
</dbReference>
<feature type="region of interest" description="Disordered" evidence="3">
    <location>
        <begin position="463"/>
        <end position="512"/>
    </location>
</feature>
<organism evidence="5 6">
    <name type="scientific">Tritrichomonas musculus</name>
    <dbReference type="NCBI Taxonomy" id="1915356"/>
    <lineage>
        <taxon>Eukaryota</taxon>
        <taxon>Metamonada</taxon>
        <taxon>Parabasalia</taxon>
        <taxon>Tritrichomonadida</taxon>
        <taxon>Tritrichomonadidae</taxon>
        <taxon>Tritrichomonas</taxon>
    </lineage>
</organism>
<evidence type="ECO:0000313" key="6">
    <source>
        <dbReference type="Proteomes" id="UP001470230"/>
    </source>
</evidence>
<dbReference type="Proteomes" id="UP001470230">
    <property type="component" value="Unassembled WGS sequence"/>
</dbReference>